<dbReference type="CTD" id="36377697"/>
<dbReference type="Pfam" id="PF09743">
    <property type="entry name" value="E3_UFM1_ligase"/>
    <property type="match status" value="1"/>
</dbReference>
<dbReference type="RefSeq" id="XP_024504533.1">
    <property type="nucleotide sequence ID" value="XM_024650791.1"/>
</dbReference>
<proteinExistence type="inferred from homology"/>
<feature type="domain" description="E3 UFM1-protein ligase 1-like" evidence="9">
    <location>
        <begin position="512"/>
        <end position="625"/>
    </location>
</feature>
<organism evidence="10">
    <name type="scientific">Strongyloides ratti</name>
    <name type="common">Parasitic roundworm</name>
    <dbReference type="NCBI Taxonomy" id="34506"/>
    <lineage>
        <taxon>Eukaryota</taxon>
        <taxon>Metazoa</taxon>
        <taxon>Ecdysozoa</taxon>
        <taxon>Nematoda</taxon>
        <taxon>Chromadorea</taxon>
        <taxon>Rhabditida</taxon>
        <taxon>Tylenchina</taxon>
        <taxon>Panagrolaimomorpha</taxon>
        <taxon>Strongyloidoidea</taxon>
        <taxon>Strongyloididae</taxon>
        <taxon>Strongyloides</taxon>
    </lineage>
</organism>
<dbReference type="PANTHER" id="PTHR31057">
    <property type="entry name" value="E3 UFM1-PROTEIN LIGASE 1"/>
    <property type="match status" value="1"/>
</dbReference>
<name>A0A090LB35_STRRB</name>
<accession>A0A090LB35</accession>
<dbReference type="Pfam" id="PF23659">
    <property type="entry name" value="UFL1"/>
    <property type="match status" value="1"/>
</dbReference>
<evidence type="ECO:0000256" key="1">
    <source>
        <dbReference type="ARBA" id="ARBA00003950"/>
    </source>
</evidence>
<dbReference type="Proteomes" id="UP000035682">
    <property type="component" value="Unplaced"/>
</dbReference>
<dbReference type="GO" id="GO:0061666">
    <property type="term" value="F:UFM1 ligase activity"/>
    <property type="evidence" value="ECO:0007669"/>
    <property type="project" value="InterPro"/>
</dbReference>
<evidence type="ECO:0000259" key="8">
    <source>
        <dbReference type="Pfam" id="PF09743"/>
    </source>
</evidence>
<evidence type="ECO:0000256" key="4">
    <source>
        <dbReference type="ARBA" id="ARBA00022679"/>
    </source>
</evidence>
<dbReference type="WormBase" id="SRAE_2000001400">
    <property type="protein sequence ID" value="SRP04077"/>
    <property type="gene ID" value="WBGene00260203"/>
</dbReference>
<dbReference type="GO" id="GO:0005789">
    <property type="term" value="C:endoplasmic reticulum membrane"/>
    <property type="evidence" value="ECO:0007669"/>
    <property type="project" value="TreeGrafter"/>
</dbReference>
<dbReference type="PANTHER" id="PTHR31057:SF0">
    <property type="entry name" value="E3 UFM1-PROTEIN LIGASE 1"/>
    <property type="match status" value="1"/>
</dbReference>
<keyword evidence="5" id="KW-0833">Ubl conjugation pathway</keyword>
<feature type="domain" description="E3 UFM1-protein ligase 1-like N-terminal" evidence="8">
    <location>
        <begin position="6"/>
        <end position="280"/>
    </location>
</feature>
<feature type="compositionally biased region" description="Basic residues" evidence="7">
    <location>
        <begin position="426"/>
        <end position="437"/>
    </location>
</feature>
<comment type="function">
    <text evidence="1">E3 UFM1-protein ligase that mediates ufmylation of target proteins.</text>
</comment>
<keyword evidence="11" id="KW-1185">Reference proteome</keyword>
<dbReference type="WBParaSite" id="SRAE_2000001400.1">
    <property type="protein sequence ID" value="SRAE_2000001400.1"/>
    <property type="gene ID" value="WBGene00260203"/>
</dbReference>
<evidence type="ECO:0000313" key="10">
    <source>
        <dbReference type="EMBL" id="CEF65333.1"/>
    </source>
</evidence>
<evidence type="ECO:0000256" key="7">
    <source>
        <dbReference type="SAM" id="MobiDB-lite"/>
    </source>
</evidence>
<dbReference type="InterPro" id="IPR056579">
    <property type="entry name" value="Ufl1_N"/>
</dbReference>
<evidence type="ECO:0000256" key="2">
    <source>
        <dbReference type="ARBA" id="ARBA00010789"/>
    </source>
</evidence>
<dbReference type="InterPro" id="IPR018611">
    <property type="entry name" value="Ufl1"/>
</dbReference>
<keyword evidence="4" id="KW-0808">Transferase</keyword>
<dbReference type="GeneID" id="36377697"/>
<dbReference type="OMA" id="CILHASG"/>
<evidence type="ECO:0000256" key="6">
    <source>
        <dbReference type="ARBA" id="ARBA00030452"/>
    </source>
</evidence>
<evidence type="ECO:0000313" key="11">
    <source>
        <dbReference type="Proteomes" id="UP000035682"/>
    </source>
</evidence>
<reference evidence="10 11" key="1">
    <citation type="submission" date="2014-09" db="EMBL/GenBank/DDBJ databases">
        <authorList>
            <person name="Martin A.A."/>
        </authorList>
    </citation>
    <scope>NUCLEOTIDE SEQUENCE</scope>
    <source>
        <strain evidence="11">ED321</strain>
        <strain evidence="10">ED321 Heterogonic</strain>
    </source>
</reference>
<evidence type="ECO:0000313" key="12">
    <source>
        <dbReference type="WBParaSite" id="SRAE_2000001400.1"/>
    </source>
</evidence>
<dbReference type="EMBL" id="LN609529">
    <property type="protein sequence ID" value="CEF65333.1"/>
    <property type="molecule type" value="Genomic_DNA"/>
</dbReference>
<sequence>MATWADIQKLANELQIAQNIEGVKKLSDTNVIEIVSKLRNLSLIDIIFTNDGKEYVTKKHLQKEIMDECLGHKGRISMDDLVMSLNVDYEYILEAVKEISLSNNDFIAFQTELYTKSFMDKLCNQISDKLDDVGTMSILSITKLFDLPTTIINTYILNEIGNKIDGVRDGDQIYTKKYLLIQEMCIIAILGSITKITPMEDIVSTIPISENIFWNLWNKLEKDNIINGKLFGSKTLIKKCFYIPKYYIDLSLNYIKSKFDSDGIIDVGIFKKFFITNINETFDTIYGKYFSKNIIYLESIIIKKEILIEHINEMEKDTITNGYCDVLLFLRNELSFSITEEDLNMIRKKYWKLNDNLKFLEKTDTSLILYNKSLVESIRKILEPIIKDIAIKEAPNLIISMKEQQTKGKHQQNSDDEDWGTGKNSKSNKKKGGSLKKSIKKNTIETHKITLPQIDFMKYIEKENLAPTNIVKYLLKDISFDLEELFNNEILYAINNLTLTRNIDKKKNRKLLEQNGQTLYEQFCMLEQGASFFSDKTGIDLKDYLLKNTGIEFANTILSIITEKPIEEVSGIRNKIIKEMDCNDIIKKDILSLYASTISNDINSFHESVKILGNRDGCGLIFKKPNESTLPDLVSSYKNGLIEAIQESNDHAKSLLLAILILYADRYKIAISASDQISEEEISLLVSAQGAVIEIFKSKGNVDSILKEQLNEVIEKIKKIVINKN</sequence>
<evidence type="ECO:0000313" key="13">
    <source>
        <dbReference type="WormBase" id="SRAE_2000001400"/>
    </source>
</evidence>
<evidence type="ECO:0000256" key="5">
    <source>
        <dbReference type="ARBA" id="ARBA00022786"/>
    </source>
</evidence>
<feature type="region of interest" description="Disordered" evidence="7">
    <location>
        <begin position="403"/>
        <end position="437"/>
    </location>
</feature>
<dbReference type="GO" id="GO:0016874">
    <property type="term" value="F:ligase activity"/>
    <property type="evidence" value="ECO:0007669"/>
    <property type="project" value="UniProtKB-KW"/>
</dbReference>
<comment type="similarity">
    <text evidence="2">Belongs to the UFL1 family.</text>
</comment>
<keyword evidence="10" id="KW-0436">Ligase</keyword>
<protein>
    <recommendedName>
        <fullName evidence="3">E3 UFM1-protein ligase 1 homolog</fullName>
    </recommendedName>
    <alternativeName>
        <fullName evidence="6">E3 UFM1-protein transferase 1 homolog</fullName>
    </alternativeName>
</protein>
<dbReference type="GO" id="GO:0032434">
    <property type="term" value="P:regulation of proteasomal ubiquitin-dependent protein catabolic process"/>
    <property type="evidence" value="ECO:0007669"/>
    <property type="project" value="TreeGrafter"/>
</dbReference>
<gene>
    <name evidence="10 12 13" type="ORF">SRAE_2000001400</name>
</gene>
<dbReference type="OrthoDB" id="10258297at2759"/>
<reference evidence="12" key="2">
    <citation type="submission" date="2020-12" db="UniProtKB">
        <authorList>
            <consortium name="WormBaseParasite"/>
        </authorList>
    </citation>
    <scope>IDENTIFICATION</scope>
</reference>
<dbReference type="AlphaFoldDB" id="A0A090LB35"/>
<dbReference type="STRING" id="34506.A0A090LB35"/>
<dbReference type="GO" id="GO:0034976">
    <property type="term" value="P:response to endoplasmic reticulum stress"/>
    <property type="evidence" value="ECO:0007669"/>
    <property type="project" value="TreeGrafter"/>
</dbReference>
<evidence type="ECO:0000256" key="3">
    <source>
        <dbReference type="ARBA" id="ARBA00014160"/>
    </source>
</evidence>
<dbReference type="GO" id="GO:1990592">
    <property type="term" value="P:protein K69-linked ufmylation"/>
    <property type="evidence" value="ECO:0007669"/>
    <property type="project" value="TreeGrafter"/>
</dbReference>
<evidence type="ECO:0000259" key="9">
    <source>
        <dbReference type="Pfam" id="PF23659"/>
    </source>
</evidence>
<dbReference type="InterPro" id="IPR056580">
    <property type="entry name" value="Ufl1_dom"/>
</dbReference>